<organism evidence="3 4">
    <name type="scientific">Saccoglossus kowalevskii</name>
    <name type="common">Acorn worm</name>
    <dbReference type="NCBI Taxonomy" id="10224"/>
    <lineage>
        <taxon>Eukaryota</taxon>
        <taxon>Metazoa</taxon>
        <taxon>Hemichordata</taxon>
        <taxon>Enteropneusta</taxon>
        <taxon>Harrimaniidae</taxon>
        <taxon>Saccoglossus</taxon>
    </lineage>
</organism>
<keyword evidence="2" id="KW-0812">Transmembrane</keyword>
<dbReference type="GeneID" id="102806605"/>
<evidence type="ECO:0000256" key="2">
    <source>
        <dbReference type="SAM" id="Phobius"/>
    </source>
</evidence>
<feature type="transmembrane region" description="Helical" evidence="2">
    <location>
        <begin position="131"/>
        <end position="150"/>
    </location>
</feature>
<proteinExistence type="predicted"/>
<evidence type="ECO:0000313" key="4">
    <source>
        <dbReference type="RefSeq" id="XP_006811463.1"/>
    </source>
</evidence>
<evidence type="ECO:0000313" key="3">
    <source>
        <dbReference type="Proteomes" id="UP000694865"/>
    </source>
</evidence>
<keyword evidence="2" id="KW-1133">Transmembrane helix</keyword>
<dbReference type="PANTHER" id="PTHR48067:SF1">
    <property type="entry name" value="GPI-ANCHOR TRANSAMIDASE"/>
    <property type="match status" value="1"/>
</dbReference>
<gene>
    <name evidence="4" type="primary">LOC102806605</name>
</gene>
<dbReference type="InterPro" id="IPR028361">
    <property type="entry name" value="GPI_transamidase"/>
</dbReference>
<dbReference type="Gene3D" id="3.40.50.1460">
    <property type="match status" value="1"/>
</dbReference>
<reference evidence="4" key="1">
    <citation type="submission" date="2025-08" db="UniProtKB">
        <authorList>
            <consortium name="RefSeq"/>
        </authorList>
    </citation>
    <scope>IDENTIFICATION</scope>
    <source>
        <tissue evidence="4">Testes</tissue>
    </source>
</reference>
<keyword evidence="2" id="KW-0472">Membrane</keyword>
<feature type="non-terminal residue" evidence="4">
    <location>
        <position position="1"/>
    </location>
</feature>
<evidence type="ECO:0000256" key="1">
    <source>
        <dbReference type="ARBA" id="ARBA00022729"/>
    </source>
</evidence>
<dbReference type="RefSeq" id="XP_006811463.1">
    <property type="nucleotide sequence ID" value="XM_006811400.1"/>
</dbReference>
<dbReference type="PANTHER" id="PTHR48067">
    <property type="entry name" value="GPI-ANCHOR TRANSAMIDASE"/>
    <property type="match status" value="1"/>
</dbReference>
<keyword evidence="3" id="KW-1185">Reference proteome</keyword>
<name>A0ABM0LUM2_SACKO</name>
<protein>
    <submittedName>
        <fullName evidence="4">GPI-anchor transamidase-like</fullName>
    </submittedName>
</protein>
<sequence length="152" mass="17081">HHVDPAIGVYIIDRFTYFLLEFLEKVKPTSKNTLGELFNVCPPSKCISTVGTRTDLFPRDIKMVLITDFFGSVRNVELNTSTISLVKPNKPLKDTTRVKKSASMKFASQIPKHYKADKKKNENKTRLSPQFVVAFGIFMAVSLSASVSIIKI</sequence>
<accession>A0ABM0LUM2</accession>
<keyword evidence="1" id="KW-0732">Signal</keyword>
<dbReference type="Proteomes" id="UP000694865">
    <property type="component" value="Unplaced"/>
</dbReference>